<comment type="caution">
    <text evidence="1">The sequence shown here is derived from an EMBL/GenBank/DDBJ whole genome shotgun (WGS) entry which is preliminary data.</text>
</comment>
<gene>
    <name evidence="1" type="ORF">GCM10022255_078320</name>
</gene>
<evidence type="ECO:0000313" key="1">
    <source>
        <dbReference type="EMBL" id="GAA4258269.1"/>
    </source>
</evidence>
<accession>A0ABP8DKF8</accession>
<organism evidence="1 2">
    <name type="scientific">Dactylosporangium darangshiense</name>
    <dbReference type="NCBI Taxonomy" id="579108"/>
    <lineage>
        <taxon>Bacteria</taxon>
        <taxon>Bacillati</taxon>
        <taxon>Actinomycetota</taxon>
        <taxon>Actinomycetes</taxon>
        <taxon>Micromonosporales</taxon>
        <taxon>Micromonosporaceae</taxon>
        <taxon>Dactylosporangium</taxon>
    </lineage>
</organism>
<name>A0ABP8DKF8_9ACTN</name>
<dbReference type="Proteomes" id="UP001500620">
    <property type="component" value="Unassembled WGS sequence"/>
</dbReference>
<proteinExistence type="predicted"/>
<protein>
    <submittedName>
        <fullName evidence="1">Uncharacterized protein</fullName>
    </submittedName>
</protein>
<reference evidence="2" key="1">
    <citation type="journal article" date="2019" name="Int. J. Syst. Evol. Microbiol.">
        <title>The Global Catalogue of Microorganisms (GCM) 10K type strain sequencing project: providing services to taxonomists for standard genome sequencing and annotation.</title>
        <authorList>
            <consortium name="The Broad Institute Genomics Platform"/>
            <consortium name="The Broad Institute Genome Sequencing Center for Infectious Disease"/>
            <person name="Wu L."/>
            <person name="Ma J."/>
        </authorList>
    </citation>
    <scope>NUCLEOTIDE SEQUENCE [LARGE SCALE GENOMIC DNA]</scope>
    <source>
        <strain evidence="2">JCM 17441</strain>
    </source>
</reference>
<dbReference type="EMBL" id="BAABAT010000030">
    <property type="protein sequence ID" value="GAA4258269.1"/>
    <property type="molecule type" value="Genomic_DNA"/>
</dbReference>
<sequence length="166" mass="18575">MECRNAPAHNGGVPDPELTALRESIRHRGQADVPGATRMVEDYLATVLQDAGAAGDPSAHRWARDRLRLFMVVSWGNWFGVLERLPQEYPMLRDEWRALLADPAEFGPEHLVAWWWLLQPSMFQPLVAGQLREMGAPLRDGVAGILKEGGAFDDRMVDWTAFGAVQ</sequence>
<keyword evidence="2" id="KW-1185">Reference proteome</keyword>
<evidence type="ECO:0000313" key="2">
    <source>
        <dbReference type="Proteomes" id="UP001500620"/>
    </source>
</evidence>